<dbReference type="PANTHER" id="PTHR23501:SF156">
    <property type="entry name" value="TRANSPORTER, PUTATIVE-RELATED"/>
    <property type="match status" value="1"/>
</dbReference>
<dbReference type="GO" id="GO:0005886">
    <property type="term" value="C:plasma membrane"/>
    <property type="evidence" value="ECO:0007669"/>
    <property type="project" value="TreeGrafter"/>
</dbReference>
<dbReference type="OrthoDB" id="4139357at2759"/>
<evidence type="ECO:0000313" key="8">
    <source>
        <dbReference type="EMBL" id="KKZ60924.1"/>
    </source>
</evidence>
<feature type="domain" description="Major facilitator superfamily (MFS) profile" evidence="7">
    <location>
        <begin position="82"/>
        <end position="574"/>
    </location>
</feature>
<feature type="transmembrane region" description="Helical" evidence="6">
    <location>
        <begin position="119"/>
        <end position="142"/>
    </location>
</feature>
<reference evidence="9" key="1">
    <citation type="journal article" date="2015" name="PLoS Genet.">
        <title>The dynamic genome and transcriptome of the human fungal pathogen Blastomyces and close relative Emmonsia.</title>
        <authorList>
            <person name="Munoz J.F."/>
            <person name="Gauthier G.M."/>
            <person name="Desjardins C.A."/>
            <person name="Gallo J.E."/>
            <person name="Holder J."/>
            <person name="Sullivan T.D."/>
            <person name="Marty A.J."/>
            <person name="Carmen J.C."/>
            <person name="Chen Z."/>
            <person name="Ding L."/>
            <person name="Gujja S."/>
            <person name="Magrini V."/>
            <person name="Misas E."/>
            <person name="Mitreva M."/>
            <person name="Priest M."/>
            <person name="Saif S."/>
            <person name="Whiston E.A."/>
            <person name="Young S."/>
            <person name="Zeng Q."/>
            <person name="Goldman W.E."/>
            <person name="Mardis E.R."/>
            <person name="Taylor J.W."/>
            <person name="McEwen J.G."/>
            <person name="Clay O.K."/>
            <person name="Klein B.S."/>
            <person name="Cuomo C.A."/>
        </authorList>
    </citation>
    <scope>NUCLEOTIDE SEQUENCE [LARGE SCALE GENOMIC DNA]</scope>
    <source>
        <strain evidence="9">UAMH 3008</strain>
    </source>
</reference>
<keyword evidence="4 6" id="KW-0472">Membrane</keyword>
<dbReference type="InterPro" id="IPR020846">
    <property type="entry name" value="MFS_dom"/>
</dbReference>
<dbReference type="Pfam" id="PF07690">
    <property type="entry name" value="MFS_1"/>
    <property type="match status" value="1"/>
</dbReference>
<comment type="subcellular location">
    <subcellularLocation>
        <location evidence="1">Membrane</location>
        <topology evidence="1">Multi-pass membrane protein</topology>
    </subcellularLocation>
</comment>
<evidence type="ECO:0000259" key="7">
    <source>
        <dbReference type="PROSITE" id="PS50850"/>
    </source>
</evidence>
<dbReference type="AlphaFoldDB" id="A0A0G2IYW5"/>
<feature type="transmembrane region" description="Helical" evidence="6">
    <location>
        <begin position="406"/>
        <end position="425"/>
    </location>
</feature>
<feature type="transmembrane region" description="Helical" evidence="6">
    <location>
        <begin position="276"/>
        <end position="294"/>
    </location>
</feature>
<protein>
    <recommendedName>
        <fullName evidence="7">Major facilitator superfamily (MFS) profile domain-containing protein</fullName>
    </recommendedName>
</protein>
<organism evidence="8 9">
    <name type="scientific">[Emmonsia] crescens</name>
    <dbReference type="NCBI Taxonomy" id="73230"/>
    <lineage>
        <taxon>Eukaryota</taxon>
        <taxon>Fungi</taxon>
        <taxon>Dikarya</taxon>
        <taxon>Ascomycota</taxon>
        <taxon>Pezizomycotina</taxon>
        <taxon>Eurotiomycetes</taxon>
        <taxon>Eurotiomycetidae</taxon>
        <taxon>Onygenales</taxon>
        <taxon>Ajellomycetaceae</taxon>
        <taxon>Emergomyces</taxon>
    </lineage>
</organism>
<evidence type="ECO:0000256" key="5">
    <source>
        <dbReference type="SAM" id="MobiDB-lite"/>
    </source>
</evidence>
<proteinExistence type="predicted"/>
<sequence>MDESTDELIRPEDFPLPNKSQESICSQELSSWNITPPLPAVLDRTHHLAPPASPPSLASNIPPPESNKTQQIVENQWEFILLFFTLAIVTFASALDVTSLSVALPVIAREFNASAYQSFWSGISFLLTAVLSQPIHTAVSAIFGSKEILYLCLLYSAIGSLVTGFSTNIDVLIAGRALQGFGGGSLEALSESILGDFTTSADRYHYLTILSFIWAGGSTLGPLIGATFAEHIDWRWIAWINVPLLTIPILLIPAFRIFKPIKLPLRSQLAQIDWPGIALFILSLTFLILAMTWSGTQYQWGSIATVAHLALGTLFLVAFIIREGYAHTPIFPYWLFANRTGFANLFGAFIHGAVFYAAIFLIPIYFEGAVQLNPVAAATNMLPLSILVSVVALITTAFGIRHLHRYSCFIWVGWFLTTLGIGILILSSSKTNTAERLGLQVVGAIGLGILLTALGIPSQARTDGKQTETTLGNFIFFRQLGAVVGVALGSRIFSNAFSAEVARFLPLPDGLALLSDGSAAVNFIPLLKSLDILVDERSMILGVYERAMRAVWIALAVISGMGLLSSILIHELKVVGKDTGKQAVQR</sequence>
<dbReference type="GO" id="GO:0022857">
    <property type="term" value="F:transmembrane transporter activity"/>
    <property type="evidence" value="ECO:0007669"/>
    <property type="project" value="InterPro"/>
</dbReference>
<evidence type="ECO:0000256" key="6">
    <source>
        <dbReference type="SAM" id="Phobius"/>
    </source>
</evidence>
<name>A0A0G2IYW5_9EURO</name>
<evidence type="ECO:0000256" key="1">
    <source>
        <dbReference type="ARBA" id="ARBA00004141"/>
    </source>
</evidence>
<dbReference type="InterPro" id="IPR036259">
    <property type="entry name" value="MFS_trans_sf"/>
</dbReference>
<dbReference type="Proteomes" id="UP000034164">
    <property type="component" value="Unassembled WGS sequence"/>
</dbReference>
<evidence type="ECO:0000256" key="2">
    <source>
        <dbReference type="ARBA" id="ARBA00022692"/>
    </source>
</evidence>
<feature type="transmembrane region" description="Helical" evidence="6">
    <location>
        <begin position="204"/>
        <end position="224"/>
    </location>
</feature>
<feature type="transmembrane region" description="Helical" evidence="6">
    <location>
        <begin position="236"/>
        <end position="255"/>
    </location>
</feature>
<evidence type="ECO:0000256" key="3">
    <source>
        <dbReference type="ARBA" id="ARBA00022989"/>
    </source>
</evidence>
<dbReference type="PANTHER" id="PTHR23501">
    <property type="entry name" value="MAJOR FACILITATOR SUPERFAMILY"/>
    <property type="match status" value="1"/>
</dbReference>
<evidence type="ECO:0000256" key="4">
    <source>
        <dbReference type="ARBA" id="ARBA00023136"/>
    </source>
</evidence>
<accession>A0A0G2IYW5</accession>
<feature type="transmembrane region" description="Helical" evidence="6">
    <location>
        <begin position="378"/>
        <end position="399"/>
    </location>
</feature>
<dbReference type="PROSITE" id="PS50850">
    <property type="entry name" value="MFS"/>
    <property type="match status" value="1"/>
</dbReference>
<feature type="transmembrane region" description="Helical" evidence="6">
    <location>
        <begin position="148"/>
        <end position="169"/>
    </location>
</feature>
<comment type="caution">
    <text evidence="8">The sequence shown here is derived from an EMBL/GenBank/DDBJ whole genome shotgun (WGS) entry which is preliminary data.</text>
</comment>
<dbReference type="VEuPathDB" id="FungiDB:EMCG_04423"/>
<feature type="transmembrane region" description="Helical" evidence="6">
    <location>
        <begin position="300"/>
        <end position="321"/>
    </location>
</feature>
<evidence type="ECO:0000313" key="9">
    <source>
        <dbReference type="Proteomes" id="UP000034164"/>
    </source>
</evidence>
<feature type="transmembrane region" description="Helical" evidence="6">
    <location>
        <begin position="342"/>
        <end position="366"/>
    </location>
</feature>
<feature type="transmembrane region" description="Helical" evidence="6">
    <location>
        <begin position="437"/>
        <end position="456"/>
    </location>
</feature>
<keyword evidence="3 6" id="KW-1133">Transmembrane helix</keyword>
<dbReference type="InterPro" id="IPR011701">
    <property type="entry name" value="MFS"/>
</dbReference>
<feature type="transmembrane region" description="Helical" evidence="6">
    <location>
        <begin position="547"/>
        <end position="569"/>
    </location>
</feature>
<gene>
    <name evidence="8" type="ORF">EMCG_04423</name>
</gene>
<feature type="region of interest" description="Disordered" evidence="5">
    <location>
        <begin position="1"/>
        <end position="21"/>
    </location>
</feature>
<feature type="transmembrane region" description="Helical" evidence="6">
    <location>
        <begin position="79"/>
        <end position="107"/>
    </location>
</feature>
<dbReference type="Gene3D" id="1.20.1250.20">
    <property type="entry name" value="MFS general substrate transporter like domains"/>
    <property type="match status" value="1"/>
</dbReference>
<dbReference type="SUPFAM" id="SSF103473">
    <property type="entry name" value="MFS general substrate transporter"/>
    <property type="match status" value="1"/>
</dbReference>
<keyword evidence="2 6" id="KW-0812">Transmembrane</keyword>
<dbReference type="EMBL" id="LCZI01001390">
    <property type="protein sequence ID" value="KKZ60924.1"/>
    <property type="molecule type" value="Genomic_DNA"/>
</dbReference>